<gene>
    <name evidence="10" type="ORF">CAPTEDRAFT_163894</name>
</gene>
<dbReference type="SMART" id="SM01281">
    <property type="entry name" value="Med12"/>
    <property type="match status" value="1"/>
</dbReference>
<keyword evidence="12" id="KW-1185">Reference proteome</keyword>
<reference evidence="12" key="1">
    <citation type="submission" date="2012-12" db="EMBL/GenBank/DDBJ databases">
        <authorList>
            <person name="Hellsten U."/>
            <person name="Grimwood J."/>
            <person name="Chapman J.A."/>
            <person name="Shapiro H."/>
            <person name="Aerts A."/>
            <person name="Otillar R.P."/>
            <person name="Terry A.Y."/>
            <person name="Boore J.L."/>
            <person name="Simakov O."/>
            <person name="Marletaz F."/>
            <person name="Cho S.-J."/>
            <person name="Edsinger-Gonzales E."/>
            <person name="Havlak P."/>
            <person name="Kuo D.-H."/>
            <person name="Larsson T."/>
            <person name="Lv J."/>
            <person name="Arendt D."/>
            <person name="Savage R."/>
            <person name="Osoegawa K."/>
            <person name="de Jong P."/>
            <person name="Lindberg D.R."/>
            <person name="Seaver E.C."/>
            <person name="Weisblat D.A."/>
            <person name="Putnam N.H."/>
            <person name="Grigoriev I.V."/>
            <person name="Rokhsar D.S."/>
        </authorList>
    </citation>
    <scope>NUCLEOTIDE SEQUENCE</scope>
    <source>
        <strain evidence="12">I ESC-2004</strain>
    </source>
</reference>
<feature type="domain" description="Mediator complex subunit Med12" evidence="9">
    <location>
        <begin position="100"/>
        <end position="161"/>
    </location>
</feature>
<organism evidence="10">
    <name type="scientific">Capitella teleta</name>
    <name type="common">Polychaete worm</name>
    <dbReference type="NCBI Taxonomy" id="283909"/>
    <lineage>
        <taxon>Eukaryota</taxon>
        <taxon>Metazoa</taxon>
        <taxon>Spiralia</taxon>
        <taxon>Lophotrochozoa</taxon>
        <taxon>Annelida</taxon>
        <taxon>Polychaeta</taxon>
        <taxon>Sedentaria</taxon>
        <taxon>Scolecida</taxon>
        <taxon>Capitellidae</taxon>
        <taxon>Capitella</taxon>
    </lineage>
</organism>
<feature type="compositionally biased region" description="Gly residues" evidence="8">
    <location>
        <begin position="1989"/>
        <end position="2002"/>
    </location>
</feature>
<feature type="compositionally biased region" description="Basic and acidic residues" evidence="8">
    <location>
        <begin position="1751"/>
        <end position="1763"/>
    </location>
</feature>
<dbReference type="InterPro" id="IPR051647">
    <property type="entry name" value="Mediator_comp_sub12"/>
</dbReference>
<evidence type="ECO:0000256" key="7">
    <source>
        <dbReference type="ARBA" id="ARBA00023242"/>
    </source>
</evidence>
<dbReference type="STRING" id="283909.R7TG52"/>
<proteinExistence type="inferred from homology"/>
<comment type="similarity">
    <text evidence="2">Belongs to the Mediator complex subunit 12 family.</text>
</comment>
<dbReference type="EnsemblMetazoa" id="CapteT163894">
    <property type="protein sequence ID" value="CapteP163894"/>
    <property type="gene ID" value="CapteG163894"/>
</dbReference>
<feature type="region of interest" description="Disordered" evidence="8">
    <location>
        <begin position="545"/>
        <end position="570"/>
    </location>
</feature>
<dbReference type="EMBL" id="AMQN01002757">
    <property type="status" value="NOT_ANNOTATED_CDS"/>
    <property type="molecule type" value="Genomic_DNA"/>
</dbReference>
<sequence length="2153" mass="239483">MATFISQEQRPLKKPRLGAVGPDVYPQDLKQKEDELTTSSVKHGFNNPPVISDEHGSAKNYNINPSKFISFYNGVITKKADLDMYQDQAKRKPQINHKDIFYPVISKTKGAVEAWIKDLAAGVKSLAQLGKKVPIFNKKEDVLTTLCDSKVSMMRACWFIKMTNVYNMAMADATKAKKRHTVYDPFNEWTMVITRHLREQLVKIIEHYQGNVTGTSFLTAGPTSVVDLECPMKNWNYCTNLARYMYEEGLLDQHELLSWFLELLEKQKITDDTVLKLIFAQVMKYTSDFVQSQLLSRKLTHFCARKLSQFCNESSCSSAPRSNSPVVSQSSNANSRSGSATPSHSQHPISSLFAEYNGCPQHRGLILALSYVLQTVAIRCPGALVWHHLGDGKGSSILSGSPLDLLPCAPSCLPMAPGADNQSIRSQIRAAENQIAARGRSAEMKWSSDKCQRTNSGSVISHVLHVLEALDQHNFDRVEANSSLDSLYHRVFSSVHCKDNGSSNMIGDEPVVNLLCEWAVSTQRTGEHRAIVVAKLLEKRQNELASEKFSDPSEMADERDHSVTSGSEMMGLGSGGSAPFQALLMNFLDKKAPLLDDNPTVENKSAFANLILLFCELISNEVFSHDAYICTLISRGDLMQYPSVMPSTSIMASLYHANPDVDLSSVKSESMKQEVSHRGHTPGLAHTPGSSRLSHMPLSVPMSRDSCRHLVYVTHFPIPQDDLYSHECNQRQVLLYGVGKARDEARHIVKKITKEVLKLFSKKNCIEIVNGDSKQNKRKKEKEVFDTVNYEAIFHKFHKLSYYDQHALTSAVSNTIVESFSAFAAGTSVYLPQIENISFLLDLMEFCNHINGLLDFLTLVLKELPDVESQLHQKGSLHASGLFSTNLCLFFVALLRKYHAYLLVSTENTCVVFESLCRVVKHVANPAGCSSSERCILAYLYDVYTKCNFLKLRYGELFGSACLKVQSTVYARVSPTPTNLLWDTAFMSDAFHNPKMKIDQMTAKQINDNPNDRYNFVVNAVLNVCLSGTTSLLRLNDVSILCAEMTGFCNSLSSEWLGVLKALCWSSNHNCGYIDVIARNDINDLSLHDNLAVFTAILVAHHCFTLEDLVSHVALHSLLAACPSRGDQAAEKGARLTCHLLLRLFQSVHVLPGSSPETRKNVLGIKSSCDRHLLEAAHNSITVGAVVAVLKAILMLDSCNSDSRNLKKDGSDDIISSMLSSLDDGMDDLSIGILGRCVALVSLQQAAGLSEYAKHCLKEICSQEWVREKLLKNPENLFDSDLLLDNMLSQRQAQQLVQMICYPGGIPSVLPLDEDDEDEEPEEQRHITRILQNVDLWSLRVSWLELQLMLKQASNSEMSGLIENIAIATIEVFQRQTERKNKLLDNAVASPSNPWHEKENESAWLIAPLISKLSSSVQGKVLRTAGQVLETGNNFWSAKNSKDRERYLLKSTSLLGHQPFLSLVFACLQGQDEQREGLLKSLYDQLDKFVTNTKEQQDRGMPTEDKLKFMMQEALQLRLSLVGGMFDTIQRSNNLRQDWAILLMQLVSHGVVDINNNSELFTIVLDMLSVLIHGTLVSENSDIKGEDNRKHYQQLIRKLKKELGEKHSASIDQCRQLLPLPKLLSEVLQCEPFESDSESNRHKGTANYHDRRAEEGLKICNKQKVSPWEMIEGMKSLTPFSLAWFGAVRLERQPVSFEDEHHRLMYHSHHLKKPVSHFLDAPQLPAEDLEPIAQEKPVGFTFPHNSPILEHVLDGKHPQDKNSKPKRRGSNRRQSPRIGTPTGHSPYMPGPMAGPMGFQRQDMYAQGGQGHNWYPGQNSRPPQQQQQQGQYMQGPPQHLPPGGPRFGPGASISSSSKMALSSYLRARNPNPNYMPQQNPTQNYENMRLMQQEQHQRMIRHRLSSMQNQRNMINRMGSNDGAAYAQQMGNFPPQPMPAQRGYNQGMGGGMGGSQQPGGPQQQPPPQTFNQPFQGSSTSGGGMVGRMPGMAAGGQPPGGPGGYMGQQQGPPLPQSQQYPNTSRFSGMEVGNLSAGAGGMQGGAQSALSMSGGGLSQMPGQYNPQGPQAGYNMQAGGSSGMAAPPNTAGLTQQQRQQVQQRQQMMMQQQQQQHQQQQMQPQMGAATPQQSMYPQMQRQLSGGGGGGNNFNPYQQQY</sequence>
<evidence type="ECO:0000259" key="9">
    <source>
        <dbReference type="SMART" id="SM01281"/>
    </source>
</evidence>
<evidence type="ECO:0000256" key="4">
    <source>
        <dbReference type="ARBA" id="ARBA00023015"/>
    </source>
</evidence>
<feature type="region of interest" description="Disordered" evidence="8">
    <location>
        <begin position="1929"/>
        <end position="2153"/>
    </location>
</feature>
<dbReference type="EMBL" id="KB310004">
    <property type="protein sequence ID" value="ELT92763.1"/>
    <property type="molecule type" value="Genomic_DNA"/>
</dbReference>
<protein>
    <recommendedName>
        <fullName evidence="9">Mediator complex subunit Med12 domain-containing protein</fullName>
    </recommendedName>
</protein>
<dbReference type="HOGENOM" id="CLU_000904_0_0_1"/>
<feature type="region of interest" description="Disordered" evidence="8">
    <location>
        <begin position="1737"/>
        <end position="1859"/>
    </location>
</feature>
<accession>R7TG52</accession>
<dbReference type="InterPro" id="IPR021990">
    <property type="entry name" value="Mediator_Med12_LCEWAV"/>
</dbReference>
<dbReference type="OrthoDB" id="20828at2759"/>
<reference evidence="11" key="3">
    <citation type="submission" date="2015-06" db="UniProtKB">
        <authorList>
            <consortium name="EnsemblMetazoa"/>
        </authorList>
    </citation>
    <scope>IDENTIFICATION</scope>
</reference>
<feature type="compositionally biased region" description="Basic residues" evidence="8">
    <location>
        <begin position="1764"/>
        <end position="1775"/>
    </location>
</feature>
<dbReference type="Pfam" id="PF09497">
    <property type="entry name" value="Med12"/>
    <property type="match status" value="1"/>
</dbReference>
<feature type="compositionally biased region" description="Low complexity" evidence="8">
    <location>
        <begin position="1815"/>
        <end position="1836"/>
    </location>
</feature>
<dbReference type="GO" id="GO:0016592">
    <property type="term" value="C:mediator complex"/>
    <property type="evidence" value="ECO:0007669"/>
    <property type="project" value="InterPro"/>
</dbReference>
<reference evidence="10 12" key="2">
    <citation type="journal article" date="2013" name="Nature">
        <title>Insights into bilaterian evolution from three spiralian genomes.</title>
        <authorList>
            <person name="Simakov O."/>
            <person name="Marletaz F."/>
            <person name="Cho S.J."/>
            <person name="Edsinger-Gonzales E."/>
            <person name="Havlak P."/>
            <person name="Hellsten U."/>
            <person name="Kuo D.H."/>
            <person name="Larsson T."/>
            <person name="Lv J."/>
            <person name="Arendt D."/>
            <person name="Savage R."/>
            <person name="Osoegawa K."/>
            <person name="de Jong P."/>
            <person name="Grimwood J."/>
            <person name="Chapman J.A."/>
            <person name="Shapiro H."/>
            <person name="Aerts A."/>
            <person name="Otillar R.P."/>
            <person name="Terry A.Y."/>
            <person name="Boore J.L."/>
            <person name="Grigoriev I.V."/>
            <person name="Lindberg D.R."/>
            <person name="Seaver E.C."/>
            <person name="Weisblat D.A."/>
            <person name="Putnam N.H."/>
            <person name="Rokhsar D.S."/>
        </authorList>
    </citation>
    <scope>NUCLEOTIDE SEQUENCE</scope>
    <source>
        <strain evidence="10 12">I ESC-2004</strain>
    </source>
</reference>
<dbReference type="EMBL" id="AMQN01002756">
    <property type="status" value="NOT_ANNOTATED_CDS"/>
    <property type="molecule type" value="Genomic_DNA"/>
</dbReference>
<feature type="compositionally biased region" description="Low complexity" evidence="8">
    <location>
        <begin position="2003"/>
        <end position="2017"/>
    </location>
</feature>
<keyword evidence="3" id="KW-0678">Repressor</keyword>
<feature type="compositionally biased region" description="Basic and acidic residues" evidence="8">
    <location>
        <begin position="545"/>
        <end position="562"/>
    </location>
</feature>
<evidence type="ECO:0000256" key="5">
    <source>
        <dbReference type="ARBA" id="ARBA00023159"/>
    </source>
</evidence>
<name>R7TG52_CAPTE</name>
<dbReference type="FunCoup" id="R7TG52">
    <property type="interactions" value="813"/>
</dbReference>
<evidence type="ECO:0000313" key="11">
    <source>
        <dbReference type="EnsemblMetazoa" id="CapteP163894"/>
    </source>
</evidence>
<keyword evidence="6" id="KW-0804">Transcription</keyword>
<evidence type="ECO:0000256" key="1">
    <source>
        <dbReference type="ARBA" id="ARBA00004123"/>
    </source>
</evidence>
<keyword evidence="5" id="KW-0010">Activator</keyword>
<feature type="compositionally biased region" description="Low complexity" evidence="8">
    <location>
        <begin position="314"/>
        <end position="340"/>
    </location>
</feature>
<dbReference type="PANTHER" id="PTHR46007:SF11">
    <property type="entry name" value="MEDIATOR OF RNA POLYMERASE II TRANSCRIPTION SUBUNIT 12"/>
    <property type="match status" value="1"/>
</dbReference>
<dbReference type="OMA" id="YQQSHDK"/>
<feature type="region of interest" description="Disordered" evidence="8">
    <location>
        <begin position="1"/>
        <end position="25"/>
    </location>
</feature>
<feature type="region of interest" description="Disordered" evidence="8">
    <location>
        <begin position="313"/>
        <end position="346"/>
    </location>
</feature>
<feature type="region of interest" description="Disordered" evidence="8">
    <location>
        <begin position="666"/>
        <end position="692"/>
    </location>
</feature>
<dbReference type="Proteomes" id="UP000014760">
    <property type="component" value="Unassembled WGS sequence"/>
</dbReference>
<evidence type="ECO:0000256" key="8">
    <source>
        <dbReference type="SAM" id="MobiDB-lite"/>
    </source>
</evidence>
<evidence type="ECO:0000256" key="2">
    <source>
        <dbReference type="ARBA" id="ARBA00010289"/>
    </source>
</evidence>
<evidence type="ECO:0000256" key="3">
    <source>
        <dbReference type="ARBA" id="ARBA00022491"/>
    </source>
</evidence>
<comment type="subcellular location">
    <subcellularLocation>
        <location evidence="1">Nucleus</location>
    </subcellularLocation>
</comment>
<feature type="compositionally biased region" description="Polar residues" evidence="8">
    <location>
        <begin position="2123"/>
        <end position="2136"/>
    </location>
</feature>
<keyword evidence="7" id="KW-0539">Nucleus</keyword>
<feature type="compositionally biased region" description="Low complexity" evidence="8">
    <location>
        <begin position="2089"/>
        <end position="2119"/>
    </location>
</feature>
<dbReference type="Pfam" id="PF12145">
    <property type="entry name" value="Med12-LCEWAV"/>
    <property type="match status" value="1"/>
</dbReference>
<dbReference type="InterPro" id="IPR019035">
    <property type="entry name" value="Mediator_Med12"/>
</dbReference>
<dbReference type="PANTHER" id="PTHR46007">
    <property type="entry name" value="MEDIATOR OF RNA POLYMERASE II TRANSCRIPTION SUBUNIT 12"/>
    <property type="match status" value="1"/>
</dbReference>
<evidence type="ECO:0000313" key="12">
    <source>
        <dbReference type="Proteomes" id="UP000014760"/>
    </source>
</evidence>
<evidence type="ECO:0000256" key="6">
    <source>
        <dbReference type="ARBA" id="ARBA00023163"/>
    </source>
</evidence>
<feature type="compositionally biased region" description="Gly residues" evidence="8">
    <location>
        <begin position="1943"/>
        <end position="1954"/>
    </location>
</feature>
<evidence type="ECO:0000313" key="10">
    <source>
        <dbReference type="EMBL" id="ELT92763.1"/>
    </source>
</evidence>
<dbReference type="GO" id="GO:0003713">
    <property type="term" value="F:transcription coactivator activity"/>
    <property type="evidence" value="ECO:0007669"/>
    <property type="project" value="TreeGrafter"/>
</dbReference>
<keyword evidence="4" id="KW-0805">Transcription regulation</keyword>
<dbReference type="GO" id="GO:0045944">
    <property type="term" value="P:positive regulation of transcription by RNA polymerase II"/>
    <property type="evidence" value="ECO:0007669"/>
    <property type="project" value="TreeGrafter"/>
</dbReference>